<evidence type="ECO:0000256" key="18">
    <source>
        <dbReference type="SAM" id="SignalP"/>
    </source>
</evidence>
<accession>A0AAW1JUA6</accession>
<reference evidence="21" key="1">
    <citation type="submission" date="2024-03" db="EMBL/GenBank/DDBJ databases">
        <title>WGS assembly of Saponaria officinalis var. Norfolk2.</title>
        <authorList>
            <person name="Jenkins J."/>
            <person name="Shu S."/>
            <person name="Grimwood J."/>
            <person name="Barry K."/>
            <person name="Goodstein D."/>
            <person name="Schmutz J."/>
            <person name="Leebens-Mack J."/>
            <person name="Osbourn A."/>
        </authorList>
    </citation>
    <scope>NUCLEOTIDE SEQUENCE [LARGE SCALE GENOMIC DNA]</scope>
    <source>
        <strain evidence="21">JIC</strain>
    </source>
</reference>
<evidence type="ECO:0000313" key="21">
    <source>
        <dbReference type="EMBL" id="KAK9706481.1"/>
    </source>
</evidence>
<dbReference type="Pfam" id="PF01657">
    <property type="entry name" value="Stress-antifung"/>
    <property type="match status" value="2"/>
</dbReference>
<dbReference type="InterPro" id="IPR052059">
    <property type="entry name" value="CR_Ser/Thr_kinase"/>
</dbReference>
<evidence type="ECO:0000256" key="1">
    <source>
        <dbReference type="ARBA" id="ARBA00004167"/>
    </source>
</evidence>
<keyword evidence="6 18" id="KW-0732">Signal</keyword>
<dbReference type="FunFam" id="1.10.510.10:FF:000343">
    <property type="entry name" value="Cysteine-rich receptor-like protein kinase 28"/>
    <property type="match status" value="1"/>
</dbReference>
<feature type="region of interest" description="Disordered" evidence="16">
    <location>
        <begin position="616"/>
        <end position="647"/>
    </location>
</feature>
<keyword evidence="9" id="KW-0418">Kinase</keyword>
<evidence type="ECO:0000256" key="15">
    <source>
        <dbReference type="PROSITE-ProRule" id="PRU10141"/>
    </source>
</evidence>
<dbReference type="InterPro" id="IPR011009">
    <property type="entry name" value="Kinase-like_dom_sf"/>
</dbReference>
<dbReference type="GO" id="GO:0005524">
    <property type="term" value="F:ATP binding"/>
    <property type="evidence" value="ECO:0007669"/>
    <property type="project" value="UniProtKB-UniRule"/>
</dbReference>
<feature type="transmembrane region" description="Helical" evidence="17">
    <location>
        <begin position="276"/>
        <end position="299"/>
    </location>
</feature>
<dbReference type="CDD" id="cd14066">
    <property type="entry name" value="STKc_IRAK"/>
    <property type="match status" value="1"/>
</dbReference>
<dbReference type="PANTHER" id="PTHR47973">
    <property type="entry name" value="CYSTEINE-RICH RECEPTOR-LIKE PROTEIN KINASE 3"/>
    <property type="match status" value="1"/>
</dbReference>
<gene>
    <name evidence="21" type="ORF">RND81_07G128500</name>
</gene>
<evidence type="ECO:0000256" key="10">
    <source>
        <dbReference type="ARBA" id="ARBA00022840"/>
    </source>
</evidence>
<comment type="subcellular location">
    <subcellularLocation>
        <location evidence="1">Membrane</location>
        <topology evidence="1">Single-pass membrane protein</topology>
    </subcellularLocation>
</comment>
<feature type="domain" description="Gnk2-homologous" evidence="20">
    <location>
        <begin position="137"/>
        <end position="242"/>
    </location>
</feature>
<evidence type="ECO:0000256" key="3">
    <source>
        <dbReference type="ARBA" id="ARBA00022553"/>
    </source>
</evidence>
<name>A0AAW1JUA6_SAPOF</name>
<keyword evidence="12 17" id="KW-0472">Membrane</keyword>
<dbReference type="FunFam" id="3.30.200.20:FF:000142">
    <property type="entry name" value="Cysteine-rich receptor-like protein kinase 10"/>
    <property type="match status" value="1"/>
</dbReference>
<feature type="compositionally biased region" description="Polar residues" evidence="16">
    <location>
        <begin position="616"/>
        <end position="626"/>
    </location>
</feature>
<feature type="signal peptide" evidence="18">
    <location>
        <begin position="1"/>
        <end position="24"/>
    </location>
</feature>
<keyword evidence="22" id="KW-1185">Reference proteome</keyword>
<evidence type="ECO:0000256" key="2">
    <source>
        <dbReference type="ARBA" id="ARBA00022527"/>
    </source>
</evidence>
<evidence type="ECO:0000256" key="11">
    <source>
        <dbReference type="ARBA" id="ARBA00022989"/>
    </source>
</evidence>
<evidence type="ECO:0000259" key="19">
    <source>
        <dbReference type="PROSITE" id="PS50011"/>
    </source>
</evidence>
<evidence type="ECO:0000256" key="9">
    <source>
        <dbReference type="ARBA" id="ARBA00022777"/>
    </source>
</evidence>
<evidence type="ECO:0000259" key="20">
    <source>
        <dbReference type="PROSITE" id="PS51473"/>
    </source>
</evidence>
<dbReference type="Proteomes" id="UP001443914">
    <property type="component" value="Unassembled WGS sequence"/>
</dbReference>
<dbReference type="InterPro" id="IPR017441">
    <property type="entry name" value="Protein_kinase_ATP_BS"/>
</dbReference>
<feature type="binding site" evidence="15">
    <location>
        <position position="354"/>
    </location>
    <ligand>
        <name>ATP</name>
        <dbReference type="ChEBI" id="CHEBI:30616"/>
    </ligand>
</feature>
<dbReference type="InterPro" id="IPR002902">
    <property type="entry name" value="GNK2"/>
</dbReference>
<evidence type="ECO:0000256" key="7">
    <source>
        <dbReference type="ARBA" id="ARBA00022737"/>
    </source>
</evidence>
<dbReference type="InterPro" id="IPR038408">
    <property type="entry name" value="GNK2_sf"/>
</dbReference>
<organism evidence="21 22">
    <name type="scientific">Saponaria officinalis</name>
    <name type="common">Common soapwort</name>
    <name type="synonym">Lychnis saponaria</name>
    <dbReference type="NCBI Taxonomy" id="3572"/>
    <lineage>
        <taxon>Eukaryota</taxon>
        <taxon>Viridiplantae</taxon>
        <taxon>Streptophyta</taxon>
        <taxon>Embryophyta</taxon>
        <taxon>Tracheophyta</taxon>
        <taxon>Spermatophyta</taxon>
        <taxon>Magnoliopsida</taxon>
        <taxon>eudicotyledons</taxon>
        <taxon>Gunneridae</taxon>
        <taxon>Pentapetalae</taxon>
        <taxon>Caryophyllales</taxon>
        <taxon>Caryophyllaceae</taxon>
        <taxon>Caryophylleae</taxon>
        <taxon>Saponaria</taxon>
    </lineage>
</organism>
<feature type="chain" id="PRO_5043318049" evidence="18">
    <location>
        <begin position="25"/>
        <end position="647"/>
    </location>
</feature>
<dbReference type="CDD" id="cd23509">
    <property type="entry name" value="Gnk2-like"/>
    <property type="match status" value="2"/>
</dbReference>
<dbReference type="EMBL" id="JBDFQZ010000007">
    <property type="protein sequence ID" value="KAK9706481.1"/>
    <property type="molecule type" value="Genomic_DNA"/>
</dbReference>
<evidence type="ECO:0000256" key="12">
    <source>
        <dbReference type="ARBA" id="ARBA00023136"/>
    </source>
</evidence>
<evidence type="ECO:0000256" key="4">
    <source>
        <dbReference type="ARBA" id="ARBA00022679"/>
    </source>
</evidence>
<keyword evidence="10 15" id="KW-0067">ATP-binding</keyword>
<feature type="domain" description="Protein kinase" evidence="19">
    <location>
        <begin position="326"/>
        <end position="601"/>
    </location>
</feature>
<evidence type="ECO:0000256" key="14">
    <source>
        <dbReference type="ARBA" id="ARBA00023180"/>
    </source>
</evidence>
<dbReference type="AlphaFoldDB" id="A0AAW1JUA6"/>
<sequence>MFAMGIIVLVLASFLLGRFSTTSAKRAEYVGSRCVETSPNYTQGSVYETNLNLLFSNLTSKSSSLKFYNYTLGDGPNKIYGFFQCRDDISLDFCNECLNEATQKIVLKCPLFGEAVAFLYQCMLRYSDRNIFSSVETYPAWQKFSPTNVSKYADFGPLLADAMNVVIKKASSATPYFAYSETNLTLFEKVYTFAQCTPDIDVSDCNNCLNAALSQMSRCCNASIWTTVFKPSCQLRYDSIGPFLNATYLSTQANPPSHSPTTINQGTSKKSTLTPVIIAAIAGCVSVGLIVVAFVLWILTTDENNIGNSEFVQYDFATLKTATRNFSAENKLGEGGFGAVYKGTLVNGEQLAIKRLSGTSGQGIKEFMAEARLLAKLQHRNLVKLVGFCSEGDEKLLVYEFMSNASLDGFLFDERKRALLDWATRHKIIMGIARGLHYLHEDSRLTIIHRDLKPANILLDNQMNPKIADFGLAKLFDDSQKFGNTSRIVGTLGYMAPEYMVTGKYSDKSDVYSFGIMLLEIISGRNNRKFYQAHHNEDLPIHVWRLWNEGLAIELTDPALVNNFSGKDVMRCLQIGLLCLQANVEQRPSMASVVVMLTSSVDLPLPSAPAMSFPQFNMPMSSSGEQPSDVDRSSTMSVSQDLPPKPR</sequence>
<dbReference type="Pfam" id="PF00069">
    <property type="entry name" value="Pkinase"/>
    <property type="match status" value="1"/>
</dbReference>
<proteinExistence type="predicted"/>
<dbReference type="Gene3D" id="1.10.510.10">
    <property type="entry name" value="Transferase(Phosphotransferase) domain 1"/>
    <property type="match status" value="1"/>
</dbReference>
<feature type="domain" description="Gnk2-homologous" evidence="20">
    <location>
        <begin position="29"/>
        <end position="131"/>
    </location>
</feature>
<dbReference type="PROSITE" id="PS51473">
    <property type="entry name" value="GNK2"/>
    <property type="match status" value="2"/>
</dbReference>
<keyword evidence="5 17" id="KW-0812">Transmembrane</keyword>
<keyword evidence="11 17" id="KW-1133">Transmembrane helix</keyword>
<dbReference type="PROSITE" id="PS50011">
    <property type="entry name" value="PROTEIN_KINASE_DOM"/>
    <property type="match status" value="1"/>
</dbReference>
<evidence type="ECO:0000256" key="16">
    <source>
        <dbReference type="SAM" id="MobiDB-lite"/>
    </source>
</evidence>
<evidence type="ECO:0000256" key="5">
    <source>
        <dbReference type="ARBA" id="ARBA00022692"/>
    </source>
</evidence>
<dbReference type="GO" id="GO:0016020">
    <property type="term" value="C:membrane"/>
    <property type="evidence" value="ECO:0007669"/>
    <property type="project" value="UniProtKB-SubCell"/>
</dbReference>
<evidence type="ECO:0000256" key="13">
    <source>
        <dbReference type="ARBA" id="ARBA00023170"/>
    </source>
</evidence>
<dbReference type="SMART" id="SM00220">
    <property type="entry name" value="S_TKc"/>
    <property type="match status" value="1"/>
</dbReference>
<keyword evidence="2" id="KW-0723">Serine/threonine-protein kinase</keyword>
<dbReference type="GO" id="GO:0004674">
    <property type="term" value="F:protein serine/threonine kinase activity"/>
    <property type="evidence" value="ECO:0007669"/>
    <property type="project" value="UniProtKB-KW"/>
</dbReference>
<evidence type="ECO:0000256" key="17">
    <source>
        <dbReference type="SAM" id="Phobius"/>
    </source>
</evidence>
<comment type="caution">
    <text evidence="21">The sequence shown here is derived from an EMBL/GenBank/DDBJ whole genome shotgun (WGS) entry which is preliminary data.</text>
</comment>
<protein>
    <submittedName>
        <fullName evidence="21">Uncharacterized protein</fullName>
    </submittedName>
</protein>
<dbReference type="GO" id="GO:0009737">
    <property type="term" value="P:response to abscisic acid"/>
    <property type="evidence" value="ECO:0007669"/>
    <property type="project" value="UniProtKB-ARBA"/>
</dbReference>
<keyword evidence="8 15" id="KW-0547">Nucleotide-binding</keyword>
<evidence type="ECO:0000256" key="8">
    <source>
        <dbReference type="ARBA" id="ARBA00022741"/>
    </source>
</evidence>
<keyword evidence="3" id="KW-0597">Phosphoprotein</keyword>
<dbReference type="SUPFAM" id="SSF56112">
    <property type="entry name" value="Protein kinase-like (PK-like)"/>
    <property type="match status" value="1"/>
</dbReference>
<dbReference type="Gene3D" id="3.30.430.20">
    <property type="entry name" value="Gnk2 domain, C-X8-C-X2-C motif"/>
    <property type="match status" value="2"/>
</dbReference>
<evidence type="ECO:0000313" key="22">
    <source>
        <dbReference type="Proteomes" id="UP001443914"/>
    </source>
</evidence>
<evidence type="ECO:0000256" key="6">
    <source>
        <dbReference type="ARBA" id="ARBA00022729"/>
    </source>
</evidence>
<keyword evidence="4" id="KW-0808">Transferase</keyword>
<dbReference type="PROSITE" id="PS00108">
    <property type="entry name" value="PROTEIN_KINASE_ST"/>
    <property type="match status" value="1"/>
</dbReference>
<dbReference type="InterPro" id="IPR008271">
    <property type="entry name" value="Ser/Thr_kinase_AS"/>
</dbReference>
<keyword evidence="7" id="KW-0677">Repeat</keyword>
<dbReference type="Gene3D" id="3.30.200.20">
    <property type="entry name" value="Phosphorylase Kinase, domain 1"/>
    <property type="match status" value="1"/>
</dbReference>
<keyword evidence="13" id="KW-0675">Receptor</keyword>
<dbReference type="PROSITE" id="PS00107">
    <property type="entry name" value="PROTEIN_KINASE_ATP"/>
    <property type="match status" value="1"/>
</dbReference>
<dbReference type="InterPro" id="IPR000719">
    <property type="entry name" value="Prot_kinase_dom"/>
</dbReference>
<keyword evidence="14" id="KW-0325">Glycoprotein</keyword>